<evidence type="ECO:0008006" key="4">
    <source>
        <dbReference type="Google" id="ProtNLM"/>
    </source>
</evidence>
<proteinExistence type="predicted"/>
<name>A0A431V5V1_9GAMM</name>
<accession>A0A431V5V1</accession>
<dbReference type="OrthoDB" id="3295158at2"/>
<keyword evidence="1" id="KW-1133">Transmembrane helix</keyword>
<dbReference type="AlphaFoldDB" id="A0A431V5V1"/>
<feature type="transmembrane region" description="Helical" evidence="1">
    <location>
        <begin position="61"/>
        <end position="83"/>
    </location>
</feature>
<keyword evidence="1" id="KW-0812">Transmembrane</keyword>
<dbReference type="Proteomes" id="UP000267400">
    <property type="component" value="Unassembled WGS sequence"/>
</dbReference>
<dbReference type="Pfam" id="PF19931">
    <property type="entry name" value="DUF6394"/>
    <property type="match status" value="1"/>
</dbReference>
<comment type="caution">
    <text evidence="2">The sequence shown here is derived from an EMBL/GenBank/DDBJ whole genome shotgun (WGS) entry which is preliminary data.</text>
</comment>
<dbReference type="EMBL" id="RXNS01000005">
    <property type="protein sequence ID" value="RTR05263.1"/>
    <property type="molecule type" value="Genomic_DNA"/>
</dbReference>
<dbReference type="InterPro" id="IPR045655">
    <property type="entry name" value="DUF6394"/>
</dbReference>
<evidence type="ECO:0000313" key="2">
    <source>
        <dbReference type="EMBL" id="RTR05263.1"/>
    </source>
</evidence>
<keyword evidence="1" id="KW-0472">Membrane</keyword>
<feature type="transmembrane region" description="Helical" evidence="1">
    <location>
        <begin position="103"/>
        <end position="124"/>
    </location>
</feature>
<feature type="transmembrane region" description="Helical" evidence="1">
    <location>
        <begin position="36"/>
        <end position="54"/>
    </location>
</feature>
<reference evidence="2 3" key="1">
    <citation type="submission" date="2018-12" db="EMBL/GenBank/DDBJ databases">
        <authorList>
            <person name="Yu L."/>
        </authorList>
    </citation>
    <scope>NUCLEOTIDE SEQUENCE [LARGE SCALE GENOMIC DNA]</scope>
    <source>
        <strain evidence="2 3">11S</strain>
    </source>
</reference>
<sequence>MNFERVVFGFFTILTLSLNYAFVVGGVEIHAHHNVWILTFTIIVNLVAIGLKLGDRSQTGALLLASSLVAGLLLITARVVWIVAEPGGGGGPGPGEMADIVSIATGALVANIVAMVILVGDTLLSRR</sequence>
<protein>
    <recommendedName>
        <fullName evidence="4">Hydrogenase</fullName>
    </recommendedName>
</protein>
<gene>
    <name evidence="2" type="ORF">EKG36_06670</name>
</gene>
<keyword evidence="3" id="KW-1185">Reference proteome</keyword>
<evidence type="ECO:0000313" key="3">
    <source>
        <dbReference type="Proteomes" id="UP000267400"/>
    </source>
</evidence>
<evidence type="ECO:0000256" key="1">
    <source>
        <dbReference type="SAM" id="Phobius"/>
    </source>
</evidence>
<organism evidence="2 3">
    <name type="scientific">Halomonas nitroreducens</name>
    <dbReference type="NCBI Taxonomy" id="447425"/>
    <lineage>
        <taxon>Bacteria</taxon>
        <taxon>Pseudomonadati</taxon>
        <taxon>Pseudomonadota</taxon>
        <taxon>Gammaproteobacteria</taxon>
        <taxon>Oceanospirillales</taxon>
        <taxon>Halomonadaceae</taxon>
        <taxon>Halomonas</taxon>
    </lineage>
</organism>
<dbReference type="RefSeq" id="WP_126482322.1">
    <property type="nucleotide sequence ID" value="NZ_RXNS01000005.1"/>
</dbReference>